<evidence type="ECO:0000256" key="1">
    <source>
        <dbReference type="ARBA" id="ARBA00023002"/>
    </source>
</evidence>
<dbReference type="FunFam" id="3.40.605.10:FF:000026">
    <property type="entry name" value="Aldehyde dehydrogenase, putative"/>
    <property type="match status" value="1"/>
</dbReference>
<dbReference type="Gene3D" id="3.40.309.10">
    <property type="entry name" value="Aldehyde Dehydrogenase, Chain A, domain 2"/>
    <property type="match status" value="1"/>
</dbReference>
<keyword evidence="1" id="KW-0560">Oxidoreductase</keyword>
<dbReference type="PANTHER" id="PTHR43353">
    <property type="entry name" value="SUCCINATE-SEMIALDEHYDE DEHYDROGENASE, MITOCHONDRIAL"/>
    <property type="match status" value="1"/>
</dbReference>
<dbReference type="InterPro" id="IPR016161">
    <property type="entry name" value="Ald_DH/histidinol_DH"/>
</dbReference>
<dbReference type="GO" id="GO:0004030">
    <property type="term" value="F:aldehyde dehydrogenase [NAD(P)+] activity"/>
    <property type="evidence" value="ECO:0007669"/>
    <property type="project" value="UniProtKB-ARBA"/>
</dbReference>
<dbReference type="GO" id="GO:0005737">
    <property type="term" value="C:cytoplasm"/>
    <property type="evidence" value="ECO:0007669"/>
    <property type="project" value="TreeGrafter"/>
</dbReference>
<accession>A0AAN6FVN9</accession>
<dbReference type="InterPro" id="IPR016162">
    <property type="entry name" value="Ald_DH_N"/>
</dbReference>
<dbReference type="GO" id="GO:0046394">
    <property type="term" value="P:carboxylic acid biosynthetic process"/>
    <property type="evidence" value="ECO:0007669"/>
    <property type="project" value="UniProtKB-ARBA"/>
</dbReference>
<dbReference type="Gene3D" id="3.40.605.10">
    <property type="entry name" value="Aldehyde Dehydrogenase, Chain A, domain 1"/>
    <property type="match status" value="1"/>
</dbReference>
<dbReference type="GO" id="GO:0004777">
    <property type="term" value="F:succinate-semialdehyde dehydrogenase (NAD+) activity"/>
    <property type="evidence" value="ECO:0007669"/>
    <property type="project" value="TreeGrafter"/>
</dbReference>
<comment type="caution">
    <text evidence="3">The sequence shown here is derived from an EMBL/GenBank/DDBJ whole genome shotgun (WGS) entry which is preliminary data.</text>
</comment>
<evidence type="ECO:0000313" key="4">
    <source>
        <dbReference type="Proteomes" id="UP001168146"/>
    </source>
</evidence>
<dbReference type="InterPro" id="IPR015590">
    <property type="entry name" value="Aldehyde_DH_dom"/>
</dbReference>
<evidence type="ECO:0000259" key="2">
    <source>
        <dbReference type="Pfam" id="PF00171"/>
    </source>
</evidence>
<protein>
    <submittedName>
        <fullName evidence="3">Succinate-semialdehyde dehydrogenase, mitochondrial</fullName>
    </submittedName>
</protein>
<proteinExistence type="predicted"/>
<sequence length="62" mass="6463">MARSWRVAEALEVGMVGVNLGMLSACESPFGGVKGSGFGREGGTQGIDEYLITKSMLINVAN</sequence>
<dbReference type="Pfam" id="PF00171">
    <property type="entry name" value="Aldedh"/>
    <property type="match status" value="1"/>
</dbReference>
<reference evidence="3" key="1">
    <citation type="submission" date="2021-12" db="EMBL/GenBank/DDBJ databases">
        <title>Black yeast isolated from Biological Soil Crust.</title>
        <authorList>
            <person name="Kurbessoian T."/>
        </authorList>
    </citation>
    <scope>NUCLEOTIDE SEQUENCE</scope>
    <source>
        <strain evidence="3">CCFEE 5208</strain>
    </source>
</reference>
<name>A0AAN6FVN9_9PEZI</name>
<dbReference type="InterPro" id="IPR016163">
    <property type="entry name" value="Ald_DH_C"/>
</dbReference>
<feature type="domain" description="Aldehyde dehydrogenase" evidence="2">
    <location>
        <begin position="3"/>
        <end position="55"/>
    </location>
</feature>
<dbReference type="GO" id="GO:0009450">
    <property type="term" value="P:gamma-aminobutyric acid catabolic process"/>
    <property type="evidence" value="ECO:0007669"/>
    <property type="project" value="TreeGrafter"/>
</dbReference>
<dbReference type="Proteomes" id="UP001168146">
    <property type="component" value="Unassembled WGS sequence"/>
</dbReference>
<evidence type="ECO:0000313" key="3">
    <source>
        <dbReference type="EMBL" id="KAK0325303.1"/>
    </source>
</evidence>
<dbReference type="PROSITE" id="PS51257">
    <property type="entry name" value="PROKAR_LIPOPROTEIN"/>
    <property type="match status" value="1"/>
</dbReference>
<dbReference type="EMBL" id="JASUXU010000007">
    <property type="protein sequence ID" value="KAK0325303.1"/>
    <property type="molecule type" value="Genomic_DNA"/>
</dbReference>
<dbReference type="PANTHER" id="PTHR43353:SF5">
    <property type="entry name" value="SUCCINATE-SEMIALDEHYDE DEHYDROGENASE, MITOCHONDRIAL"/>
    <property type="match status" value="1"/>
</dbReference>
<dbReference type="InterPro" id="IPR050740">
    <property type="entry name" value="Aldehyde_DH_Superfamily"/>
</dbReference>
<dbReference type="AlphaFoldDB" id="A0AAN6FVN9"/>
<dbReference type="SUPFAM" id="SSF53720">
    <property type="entry name" value="ALDH-like"/>
    <property type="match status" value="1"/>
</dbReference>
<gene>
    <name evidence="3" type="primary">ALDH5A1</name>
    <name evidence="3" type="ORF">LTR82_003585</name>
</gene>
<organism evidence="3 4">
    <name type="scientific">Friedmanniomyces endolithicus</name>
    <dbReference type="NCBI Taxonomy" id="329885"/>
    <lineage>
        <taxon>Eukaryota</taxon>
        <taxon>Fungi</taxon>
        <taxon>Dikarya</taxon>
        <taxon>Ascomycota</taxon>
        <taxon>Pezizomycotina</taxon>
        <taxon>Dothideomycetes</taxon>
        <taxon>Dothideomycetidae</taxon>
        <taxon>Mycosphaerellales</taxon>
        <taxon>Teratosphaeriaceae</taxon>
        <taxon>Friedmanniomyces</taxon>
    </lineage>
</organism>